<keyword evidence="6" id="KW-0653">Protein transport</keyword>
<sequence>MAPHGHRDDLASDGARAQPTVITQESDTLNRQEKAAVHGIDEKAGIQVDSTAREGSASDCKVDQDGRTMYTLRNLDGQEEVVSEDDPRIKDIPKSVRRIVSLKDDPTEPTLTFRYFLMTILFVVPGAFVSQLSRYRTSYAPFSIYFVQIASNYVGLWLAKVLPAWEIRVPFTKRSFNLNPGPFSSKEHVLVTITAASGATASLGYLPISMSELYFGKPISAAVALPFMAAINWTGYSFAAIARNLLIADPQYPWYQSLCYTALFETQRKEREQPTRLSRKQMRVFFAVLLGVMLWQFLPEFVFPMLGSLAFLCWVAPQNEVANFIGSGFGGMGFLNLTLNWSNIRTGMFLSPWWTQVISFSASVLSCWVLMPAAKWGNLAIWNHALMSNRVFQKNGTAYPLTKLLTPDMRLNETAFEQYGELYVGAQYLWNKFFDYAAYSSALVWMGLFGYSEIKSSITKFLERHRSKKNGGGAKLSEQFTDQLNVLQRSYDDIPLWWFLALFLVSFVSMIAILATNQLFMPLWTYFVALATGALIVVPLAWLYSLSNFQLAIGSFNELCYGLMINAVSGYKNPCGASVYGSIAGNAWYKSQLFLQDAKTAHYMHIPPKALFFSQVFGSIIGIPIDYAVIRWVLDTKTDYISGKLVDPTHQWTGQALASGLSMAVQFVLIGPARIFRQDIYRIVPYGFLLGAVAPVIMFALHKKFPRAKFRLFNTTIFFSTMAYFDGNISTGPLSSFIGGFVVMFVYYRYRFEIFARWNYILAGAFDAGFNFNIMLIFLLFGSAKIIKMPHWWGNNEQSSDRCFALKNN</sequence>
<dbReference type="Pfam" id="PF03169">
    <property type="entry name" value="OPT"/>
    <property type="match status" value="1"/>
</dbReference>
<keyword evidence="3" id="KW-0813">Transport</keyword>
<dbReference type="GO" id="GO:0016020">
    <property type="term" value="C:membrane"/>
    <property type="evidence" value="ECO:0007669"/>
    <property type="project" value="UniProtKB-SubCell"/>
</dbReference>
<feature type="transmembrane region" description="Helical" evidence="10">
    <location>
        <begin position="144"/>
        <end position="167"/>
    </location>
</feature>
<accession>A0A2S4KVX5</accession>
<feature type="transmembrane region" description="Helical" evidence="10">
    <location>
        <begin position="760"/>
        <end position="781"/>
    </location>
</feature>
<dbReference type="Proteomes" id="UP000237481">
    <property type="component" value="Unassembled WGS sequence"/>
</dbReference>
<evidence type="ECO:0000256" key="3">
    <source>
        <dbReference type="ARBA" id="ARBA00022448"/>
    </source>
</evidence>
<evidence type="ECO:0000256" key="1">
    <source>
        <dbReference type="ARBA" id="ARBA00004141"/>
    </source>
</evidence>
<feature type="transmembrane region" description="Helical" evidence="10">
    <location>
        <begin position="523"/>
        <end position="544"/>
    </location>
</feature>
<feature type="compositionally biased region" description="Basic and acidic residues" evidence="9">
    <location>
        <begin position="1"/>
        <end position="10"/>
    </location>
</feature>
<feature type="transmembrane region" description="Helical" evidence="10">
    <location>
        <begin position="323"/>
        <end position="341"/>
    </location>
</feature>
<evidence type="ECO:0000256" key="5">
    <source>
        <dbReference type="ARBA" id="ARBA00022856"/>
    </source>
</evidence>
<dbReference type="EMBL" id="PKSG01000528">
    <property type="protein sequence ID" value="POR34348.1"/>
    <property type="molecule type" value="Genomic_DNA"/>
</dbReference>
<dbReference type="InterPro" id="IPR004813">
    <property type="entry name" value="OPT"/>
</dbReference>
<feature type="transmembrane region" description="Helical" evidence="10">
    <location>
        <begin position="113"/>
        <end position="132"/>
    </location>
</feature>
<dbReference type="GO" id="GO:0015031">
    <property type="term" value="P:protein transport"/>
    <property type="evidence" value="ECO:0007669"/>
    <property type="project" value="UniProtKB-KW"/>
</dbReference>
<evidence type="ECO:0000256" key="4">
    <source>
        <dbReference type="ARBA" id="ARBA00022692"/>
    </source>
</evidence>
<feature type="transmembrane region" description="Helical" evidence="10">
    <location>
        <begin position="496"/>
        <end position="517"/>
    </location>
</feature>
<proteinExistence type="inferred from homology"/>
<evidence type="ECO:0000313" key="12">
    <source>
        <dbReference type="Proteomes" id="UP000237481"/>
    </source>
</evidence>
<dbReference type="GO" id="GO:0035673">
    <property type="term" value="F:oligopeptide transmembrane transporter activity"/>
    <property type="evidence" value="ECO:0007669"/>
    <property type="project" value="InterPro"/>
</dbReference>
<keyword evidence="8 10" id="KW-0472">Membrane</keyword>
<feature type="transmembrane region" description="Helical" evidence="10">
    <location>
        <begin position="683"/>
        <end position="702"/>
    </location>
</feature>
<comment type="subcellular location">
    <subcellularLocation>
        <location evidence="1">Membrane</location>
        <topology evidence="1">Multi-pass membrane protein</topology>
    </subcellularLocation>
</comment>
<dbReference type="InterPro" id="IPR004648">
    <property type="entry name" value="Oligpept_transpt"/>
</dbReference>
<feature type="transmembrane region" description="Helical" evidence="10">
    <location>
        <begin position="353"/>
        <end position="371"/>
    </location>
</feature>
<dbReference type="OrthoDB" id="9986677at2759"/>
<keyword evidence="4 10" id="KW-0812">Transmembrane</keyword>
<dbReference type="AlphaFoldDB" id="A0A2S4KVX5"/>
<feature type="transmembrane region" description="Helical" evidence="10">
    <location>
        <begin position="220"/>
        <end position="242"/>
    </location>
</feature>
<reference evidence="11 12" key="1">
    <citation type="submission" date="2018-01" db="EMBL/GenBank/DDBJ databases">
        <title>Harnessing the power of phylogenomics to disentangle the directionality and signatures of interkingdom host jumping in the parasitic fungal genus Tolypocladium.</title>
        <authorList>
            <person name="Quandt C.A."/>
            <person name="Patterson W."/>
            <person name="Spatafora J.W."/>
        </authorList>
    </citation>
    <scope>NUCLEOTIDE SEQUENCE [LARGE SCALE GENOMIC DNA]</scope>
    <source>
        <strain evidence="11 12">NRBC 100945</strain>
    </source>
</reference>
<dbReference type="NCBIfam" id="TIGR00728">
    <property type="entry name" value="OPT_sfam"/>
    <property type="match status" value="1"/>
</dbReference>
<evidence type="ECO:0000256" key="9">
    <source>
        <dbReference type="SAM" id="MobiDB-lite"/>
    </source>
</evidence>
<comment type="similarity">
    <text evidence="2">Belongs to the oligopeptide OPT transporter family.</text>
</comment>
<name>A0A2S4KVX5_9HYPO</name>
<feature type="transmembrane region" description="Helical" evidence="10">
    <location>
        <begin position="284"/>
        <end position="317"/>
    </location>
</feature>
<feature type="region of interest" description="Disordered" evidence="9">
    <location>
        <begin position="1"/>
        <end position="31"/>
    </location>
</feature>
<evidence type="ECO:0000256" key="8">
    <source>
        <dbReference type="ARBA" id="ARBA00023136"/>
    </source>
</evidence>
<keyword evidence="5" id="KW-0571">Peptide transport</keyword>
<evidence type="ECO:0000313" key="11">
    <source>
        <dbReference type="EMBL" id="POR34348.1"/>
    </source>
</evidence>
<organism evidence="11 12">
    <name type="scientific">Tolypocladium paradoxum</name>
    <dbReference type="NCBI Taxonomy" id="94208"/>
    <lineage>
        <taxon>Eukaryota</taxon>
        <taxon>Fungi</taxon>
        <taxon>Dikarya</taxon>
        <taxon>Ascomycota</taxon>
        <taxon>Pezizomycotina</taxon>
        <taxon>Sordariomycetes</taxon>
        <taxon>Hypocreomycetidae</taxon>
        <taxon>Hypocreales</taxon>
        <taxon>Ophiocordycipitaceae</taxon>
        <taxon>Tolypocladium</taxon>
    </lineage>
</organism>
<feature type="transmembrane region" description="Helical" evidence="10">
    <location>
        <begin position="188"/>
        <end position="208"/>
    </location>
</feature>
<protein>
    <submittedName>
        <fullName evidence="11">Oligopeptide transporter OPT superfamily</fullName>
    </submittedName>
</protein>
<evidence type="ECO:0000256" key="7">
    <source>
        <dbReference type="ARBA" id="ARBA00022989"/>
    </source>
</evidence>
<keyword evidence="7 10" id="KW-1133">Transmembrane helix</keyword>
<keyword evidence="12" id="KW-1185">Reference proteome</keyword>
<feature type="transmembrane region" description="Helical" evidence="10">
    <location>
        <begin position="722"/>
        <end position="748"/>
    </location>
</feature>
<evidence type="ECO:0000256" key="6">
    <source>
        <dbReference type="ARBA" id="ARBA00022927"/>
    </source>
</evidence>
<comment type="caution">
    <text evidence="11">The sequence shown here is derived from an EMBL/GenBank/DDBJ whole genome shotgun (WGS) entry which is preliminary data.</text>
</comment>
<dbReference type="PANTHER" id="PTHR22601">
    <property type="entry name" value="ISP4 LIKE PROTEIN"/>
    <property type="match status" value="1"/>
</dbReference>
<feature type="transmembrane region" description="Helical" evidence="10">
    <location>
        <begin position="610"/>
        <end position="632"/>
    </location>
</feature>
<evidence type="ECO:0000256" key="10">
    <source>
        <dbReference type="SAM" id="Phobius"/>
    </source>
</evidence>
<evidence type="ECO:0000256" key="2">
    <source>
        <dbReference type="ARBA" id="ARBA00008807"/>
    </source>
</evidence>
<gene>
    <name evidence="11" type="ORF">TPAR_05418</name>
</gene>